<dbReference type="SUPFAM" id="SSF49785">
    <property type="entry name" value="Galactose-binding domain-like"/>
    <property type="match status" value="1"/>
</dbReference>
<feature type="active site" description="Charge relay system" evidence="5">
    <location>
        <position position="327"/>
    </location>
</feature>
<dbReference type="PANTHER" id="PTHR43806">
    <property type="entry name" value="PEPTIDASE S8"/>
    <property type="match status" value="1"/>
</dbReference>
<comment type="similarity">
    <text evidence="1 5 6">Belongs to the peptidase S8 family.</text>
</comment>
<sequence length="1122" mass="120601">MKMRSNIWKFCMVFGVVAIVLLQCASLVSALPDNSEKSKIESAIDIEIAERPNDTIGVIIELEEQGKEPLAKFDVGKAKSAVVKSQKSLSKSLDGMQAEEVAHHWIINAVSAKVSAWKINEIAAREDVKKVWLDKKIRLIEPVNSNSAASDCTDRLYLGHSRIPPYDGYLSEEPGTAYGDYIDRELCDNSESFDWGDYYLDGDITGTDYSYGIYFASNSSTTFKIEIIINGTTVATFPDLTIIGEEFDYMPFSAEITGIDPSTSMGDEVILRITKISGDTGRIISGTDYTSNITIPCIGDYGDTSVNAPAMWDLGYQGGGVTIAIIDSGIDSTHPDLAGKIVSESDFTDDGTTDDLCGHGTHCAGIATGRRNVATGIAGVAPEASLINAKVLNETGFGDTSWIMKGIEYAIEQNADILSISLGDWQEDGTGSEPMSIAVTNSVDAGYVVVAAAGNDGPGEATIRSPAVSHGAIAVAASDSEGAIVDFSSRGPAGDGRIAIDLAAPGDEIIAPNAFWEDCEDYIVFSGTSMSGPHVAGAAALLLQAIPGLTPPELKRALKNGADPIISSSGDGSGARVVYCAFDMDDIDDNATQRQLIENSENWLRVAKNPTESVLIIDDENYFGSSDDFSVEVFESVFEEIGYDVTIEESDETLYSEWGDYDIVVWSCGEDPTPIRDPVYKQMLLDYVDCGGHLLLESGYIASWVSRHGDRIVDRELRLNVLHAIKGWVYCDVGDLRLKTRHPITTTPNILPETINFTPTEPGDNSGDADAARILPDAVGVCNWSRVAYEGIPNENLTRTAYGLIVYEGDVGGEGGESGEGGYDADVREQGSGRLDVKDSYDALTDGIVVDSEWFVGRVQPGIYMKTFTVTNNNHIAKTVDITGSAGDAGDWMTLPASLTVPAGGGANFNAVMDVPGGTVGAYKGSIRVTDGVEEILIPVSLNVIWDYTKTPHITGVLDEDWQYATPSIYWGGGDWVYYTFNLPAVSVLDLSLDWTETWNDLDLILFDPNNLSITGPGCDDPRTKPETIVVYDPLAGNWTVAINAYWLEVTPETFTLTLEIPPLRGDVNRDGTVTPEDSAIALDMAVSCRWDDVADVSGDGQVTSLDALLIMQIAAGDTDPS</sequence>
<keyword evidence="3 5" id="KW-0378">Hydrolase</keyword>
<protein>
    <recommendedName>
        <fullName evidence="7">Peptidase S8/S53 domain-containing protein</fullName>
    </recommendedName>
</protein>
<keyword evidence="2 5" id="KW-0645">Protease</keyword>
<dbReference type="InterPro" id="IPR036852">
    <property type="entry name" value="Peptidase_S8/S53_dom_sf"/>
</dbReference>
<dbReference type="InterPro" id="IPR050131">
    <property type="entry name" value="Peptidase_S8_subtilisin-like"/>
</dbReference>
<dbReference type="InterPro" id="IPR036439">
    <property type="entry name" value="Dockerin_dom_sf"/>
</dbReference>
<dbReference type="PROSITE" id="PS00137">
    <property type="entry name" value="SUBTILASE_HIS"/>
    <property type="match status" value="1"/>
</dbReference>
<dbReference type="Gene3D" id="3.40.50.200">
    <property type="entry name" value="Peptidase S8/S53 domain"/>
    <property type="match status" value="1"/>
</dbReference>
<evidence type="ECO:0000256" key="3">
    <source>
        <dbReference type="ARBA" id="ARBA00022801"/>
    </source>
</evidence>
<organism evidence="8">
    <name type="scientific">Candidatus Methanogaster sp. ANME-2c ERB4</name>
    <dbReference type="NCBI Taxonomy" id="2759911"/>
    <lineage>
        <taxon>Archaea</taxon>
        <taxon>Methanobacteriati</taxon>
        <taxon>Methanobacteriota</taxon>
        <taxon>Stenosarchaea group</taxon>
        <taxon>Methanomicrobia</taxon>
        <taxon>Methanosarcinales</taxon>
        <taxon>ANME-2 cluster</taxon>
        <taxon>Candidatus Methanogasteraceae</taxon>
        <taxon>Candidatus Methanogaster</taxon>
    </lineage>
</organism>
<dbReference type="InterPro" id="IPR000209">
    <property type="entry name" value="Peptidase_S8/S53_dom"/>
</dbReference>
<evidence type="ECO:0000256" key="4">
    <source>
        <dbReference type="ARBA" id="ARBA00022825"/>
    </source>
</evidence>
<evidence type="ECO:0000256" key="5">
    <source>
        <dbReference type="PROSITE-ProRule" id="PRU01240"/>
    </source>
</evidence>
<dbReference type="SUPFAM" id="SSF52743">
    <property type="entry name" value="Subtilisin-like"/>
    <property type="match status" value="1"/>
</dbReference>
<dbReference type="GO" id="GO:0004252">
    <property type="term" value="F:serine-type endopeptidase activity"/>
    <property type="evidence" value="ECO:0007669"/>
    <property type="project" value="UniProtKB-UniRule"/>
</dbReference>
<dbReference type="PROSITE" id="PS00138">
    <property type="entry name" value="SUBTILASE_SER"/>
    <property type="match status" value="1"/>
</dbReference>
<dbReference type="InterPro" id="IPR022398">
    <property type="entry name" value="Peptidase_S8_His-AS"/>
</dbReference>
<dbReference type="EMBL" id="MT631154">
    <property type="protein sequence ID" value="QNO45822.1"/>
    <property type="molecule type" value="Genomic_DNA"/>
</dbReference>
<dbReference type="PROSITE" id="PS51892">
    <property type="entry name" value="SUBTILASE"/>
    <property type="match status" value="1"/>
</dbReference>
<dbReference type="InterPro" id="IPR015500">
    <property type="entry name" value="Peptidase_S8_subtilisin-rel"/>
</dbReference>
<accession>A0A7G9YCT8</accession>
<dbReference type="Gene3D" id="2.60.120.380">
    <property type="match status" value="1"/>
</dbReference>
<gene>
    <name evidence="8" type="ORF">OLDMCBNC_00028</name>
</gene>
<feature type="active site" description="Charge relay system" evidence="5">
    <location>
        <position position="359"/>
    </location>
</feature>
<feature type="domain" description="Peptidase S8/S53" evidence="7">
    <location>
        <begin position="318"/>
        <end position="562"/>
    </location>
</feature>
<keyword evidence="4 5" id="KW-0720">Serine protease</keyword>
<dbReference type="PRINTS" id="PR00723">
    <property type="entry name" value="SUBTILISIN"/>
</dbReference>
<evidence type="ECO:0000256" key="1">
    <source>
        <dbReference type="ARBA" id="ARBA00011073"/>
    </source>
</evidence>
<evidence type="ECO:0000256" key="6">
    <source>
        <dbReference type="RuleBase" id="RU003355"/>
    </source>
</evidence>
<evidence type="ECO:0000256" key="2">
    <source>
        <dbReference type="ARBA" id="ARBA00022670"/>
    </source>
</evidence>
<dbReference type="GO" id="GO:0006508">
    <property type="term" value="P:proteolysis"/>
    <property type="evidence" value="ECO:0007669"/>
    <property type="project" value="UniProtKB-KW"/>
</dbReference>
<proteinExistence type="inferred from homology"/>
<reference evidence="8" key="1">
    <citation type="submission" date="2020-06" db="EMBL/GenBank/DDBJ databases">
        <title>Unique genomic features of the anaerobic methanotrophic archaea.</title>
        <authorList>
            <person name="Chadwick G.L."/>
            <person name="Skennerton C.T."/>
            <person name="Laso-Perez R."/>
            <person name="Leu A.O."/>
            <person name="Speth D.R."/>
            <person name="Yu H."/>
            <person name="Morgan-Lang C."/>
            <person name="Hatzenpichler R."/>
            <person name="Goudeau D."/>
            <person name="Malmstrom R."/>
            <person name="Brazelton W.J."/>
            <person name="Woyke T."/>
            <person name="Hallam S.J."/>
            <person name="Tyson G.W."/>
            <person name="Wegener G."/>
            <person name="Boetius A."/>
            <person name="Orphan V."/>
        </authorList>
    </citation>
    <scope>NUCLEOTIDE SEQUENCE</scope>
</reference>
<name>A0A7G9YCT8_9EURY</name>
<dbReference type="InterPro" id="IPR023828">
    <property type="entry name" value="Peptidase_S8_Ser-AS"/>
</dbReference>
<dbReference type="AlphaFoldDB" id="A0A7G9YCT8"/>
<evidence type="ECO:0000313" key="8">
    <source>
        <dbReference type="EMBL" id="QNO45822.1"/>
    </source>
</evidence>
<dbReference type="PANTHER" id="PTHR43806:SF11">
    <property type="entry name" value="CEREVISIN-RELATED"/>
    <property type="match status" value="1"/>
</dbReference>
<dbReference type="InterPro" id="IPR008979">
    <property type="entry name" value="Galactose-bd-like_sf"/>
</dbReference>
<feature type="active site" description="Charge relay system" evidence="5">
    <location>
        <position position="529"/>
    </location>
</feature>
<dbReference type="GO" id="GO:0000272">
    <property type="term" value="P:polysaccharide catabolic process"/>
    <property type="evidence" value="ECO:0007669"/>
    <property type="project" value="InterPro"/>
</dbReference>
<evidence type="ECO:0000259" key="7">
    <source>
        <dbReference type="Pfam" id="PF00082"/>
    </source>
</evidence>
<dbReference type="Gene3D" id="1.10.1330.10">
    <property type="entry name" value="Dockerin domain"/>
    <property type="match status" value="1"/>
</dbReference>
<dbReference type="InterPro" id="IPR023827">
    <property type="entry name" value="Peptidase_S8_Asp-AS"/>
</dbReference>
<dbReference type="PROSITE" id="PS00136">
    <property type="entry name" value="SUBTILASE_ASP"/>
    <property type="match status" value="1"/>
</dbReference>
<dbReference type="SUPFAM" id="SSF63446">
    <property type="entry name" value="Type I dockerin domain"/>
    <property type="match status" value="1"/>
</dbReference>
<dbReference type="Pfam" id="PF00082">
    <property type="entry name" value="Peptidase_S8"/>
    <property type="match status" value="1"/>
</dbReference>